<proteinExistence type="predicted"/>
<feature type="domain" description="Siphovirus-type tail component RIFT-related" evidence="1">
    <location>
        <begin position="23"/>
        <end position="128"/>
    </location>
</feature>
<organism evidence="3 4">
    <name type="scientific">Anaerococcus tetradius</name>
    <dbReference type="NCBI Taxonomy" id="33036"/>
    <lineage>
        <taxon>Bacteria</taxon>
        <taxon>Bacillati</taxon>
        <taxon>Bacillota</taxon>
        <taxon>Tissierellia</taxon>
        <taxon>Tissierellales</taxon>
        <taxon>Peptoniphilaceae</taxon>
        <taxon>Anaerococcus</taxon>
    </lineage>
</organism>
<evidence type="ECO:0000259" key="2">
    <source>
        <dbReference type="Pfam" id="PF22768"/>
    </source>
</evidence>
<reference evidence="4" key="1">
    <citation type="submission" date="2016-01" db="EMBL/GenBank/DDBJ databases">
        <authorList>
            <person name="Mitreva M."/>
            <person name="Pepin K.H."/>
            <person name="Mihindukulasuriya K.A."/>
            <person name="Fulton R."/>
            <person name="Fronick C."/>
            <person name="O'Laughlin M."/>
            <person name="Miner T."/>
            <person name="Herter B."/>
            <person name="Rosa B.A."/>
            <person name="Cordes M."/>
            <person name="Tomlinson C."/>
            <person name="Wollam A."/>
            <person name="Palsikar V.B."/>
            <person name="Mardis E.R."/>
            <person name="Wilson R.K."/>
        </authorList>
    </citation>
    <scope>NUCLEOTIDE SEQUENCE [LARGE SCALE GENOMIC DNA]</scope>
    <source>
        <strain evidence="4">MJR8151</strain>
    </source>
</reference>
<dbReference type="Gene3D" id="2.40.30.200">
    <property type="match status" value="1"/>
</dbReference>
<name>A0A133KDI4_9FIRM</name>
<dbReference type="EMBL" id="LRPM01000048">
    <property type="protein sequence ID" value="KWZ77570.1"/>
    <property type="molecule type" value="Genomic_DNA"/>
</dbReference>
<dbReference type="PATRIC" id="fig|33036.3.peg.1378"/>
<dbReference type="OrthoDB" id="3078561at2"/>
<dbReference type="Proteomes" id="UP000070383">
    <property type="component" value="Unassembled WGS sequence"/>
</dbReference>
<dbReference type="InterPro" id="IPR054738">
    <property type="entry name" value="Siphovirus-type_tail_C"/>
</dbReference>
<evidence type="ECO:0000313" key="4">
    <source>
        <dbReference type="Proteomes" id="UP000070383"/>
    </source>
</evidence>
<accession>A0A133KDI4</accession>
<dbReference type="InterPro" id="IPR008841">
    <property type="entry name" value="Siphovirus-type_tail_N"/>
</dbReference>
<dbReference type="AlphaFoldDB" id="A0A133KDI4"/>
<dbReference type="Pfam" id="PF05709">
    <property type="entry name" value="Sipho_tail"/>
    <property type="match status" value="1"/>
</dbReference>
<sequence>MIIEKLSRCALTYNGKLMDKIVDDFMITNVEGRGLFAPKNEYISINGRDGDILKDSSYPSRDIKVQFYLYARNNETWLEKMKIITMALQSDEDVEFSFKDELGVRFGRLSGFDDPDYDSNSAIGYFTIHCSDPFLYSDVIEVNNRIDNLRYDYYPVKIESIVFKANKSSDKIRIYNPNSGKKIIVNKSVNSGDRISYDGQNIWVNSQNVLKYLDYVTSDYFDFDLYSEDKVLANVGDDIRIRYRYKSL</sequence>
<feature type="domain" description="Siphovirus-type tail component C-terminal" evidence="2">
    <location>
        <begin position="163"/>
        <end position="243"/>
    </location>
</feature>
<evidence type="ECO:0000259" key="1">
    <source>
        <dbReference type="Pfam" id="PF05709"/>
    </source>
</evidence>
<dbReference type="STRING" id="33036.HMPREF3200_01391"/>
<dbReference type="Pfam" id="PF22768">
    <property type="entry name" value="SPP1_Dit"/>
    <property type="match status" value="1"/>
</dbReference>
<protein>
    <submittedName>
        <fullName evidence="3">Phage tail component protein</fullName>
    </submittedName>
</protein>
<dbReference type="RefSeq" id="WP_060929619.1">
    <property type="nucleotide sequence ID" value="NZ_KQ955281.1"/>
</dbReference>
<keyword evidence="4" id="KW-1185">Reference proteome</keyword>
<dbReference type="InterPro" id="IPR006520">
    <property type="entry name" value="Dit_BPSPP_N"/>
</dbReference>
<dbReference type="Gene3D" id="2.60.120.860">
    <property type="match status" value="1"/>
</dbReference>
<dbReference type="NCBIfam" id="TIGR01633">
    <property type="entry name" value="phi3626_gp14_N"/>
    <property type="match status" value="1"/>
</dbReference>
<gene>
    <name evidence="3" type="ORF">HMPREF3200_01391</name>
</gene>
<comment type="caution">
    <text evidence="3">The sequence shown here is derived from an EMBL/GenBank/DDBJ whole genome shotgun (WGS) entry which is preliminary data.</text>
</comment>
<evidence type="ECO:0000313" key="3">
    <source>
        <dbReference type="EMBL" id="KWZ77570.1"/>
    </source>
</evidence>